<evidence type="ECO:0000313" key="1">
    <source>
        <dbReference type="EMBL" id="GBN10777.1"/>
    </source>
</evidence>
<evidence type="ECO:0000313" key="2">
    <source>
        <dbReference type="Proteomes" id="UP000499080"/>
    </source>
</evidence>
<dbReference type="OrthoDB" id="6753017at2759"/>
<name>A0A4Y2LAD0_ARAVE</name>
<gene>
    <name evidence="1" type="ORF">AVEN_145685_1</name>
</gene>
<accession>A0A4Y2LAD0</accession>
<proteinExistence type="predicted"/>
<dbReference type="AlphaFoldDB" id="A0A4Y2LAD0"/>
<dbReference type="Proteomes" id="UP000499080">
    <property type="component" value="Unassembled WGS sequence"/>
</dbReference>
<dbReference type="EMBL" id="BGPR01117723">
    <property type="protein sequence ID" value="GBN10777.1"/>
    <property type="molecule type" value="Genomic_DNA"/>
</dbReference>
<protein>
    <submittedName>
        <fullName evidence="1">Uncharacterized protein</fullName>
    </submittedName>
</protein>
<comment type="caution">
    <text evidence="1">The sequence shown here is derived from an EMBL/GenBank/DDBJ whole genome shotgun (WGS) entry which is preliminary data.</text>
</comment>
<organism evidence="1 2">
    <name type="scientific">Araneus ventricosus</name>
    <name type="common">Orbweaver spider</name>
    <name type="synonym">Epeira ventricosa</name>
    <dbReference type="NCBI Taxonomy" id="182803"/>
    <lineage>
        <taxon>Eukaryota</taxon>
        <taxon>Metazoa</taxon>
        <taxon>Ecdysozoa</taxon>
        <taxon>Arthropoda</taxon>
        <taxon>Chelicerata</taxon>
        <taxon>Arachnida</taxon>
        <taxon>Araneae</taxon>
        <taxon>Araneomorphae</taxon>
        <taxon>Entelegynae</taxon>
        <taxon>Araneoidea</taxon>
        <taxon>Araneidae</taxon>
        <taxon>Araneus</taxon>
    </lineage>
</organism>
<reference evidence="1 2" key="1">
    <citation type="journal article" date="2019" name="Sci. Rep.">
        <title>Orb-weaving spider Araneus ventricosus genome elucidates the spidroin gene catalogue.</title>
        <authorList>
            <person name="Kono N."/>
            <person name="Nakamura H."/>
            <person name="Ohtoshi R."/>
            <person name="Moran D.A.P."/>
            <person name="Shinohara A."/>
            <person name="Yoshida Y."/>
            <person name="Fujiwara M."/>
            <person name="Mori M."/>
            <person name="Tomita M."/>
            <person name="Arakawa K."/>
        </authorList>
    </citation>
    <scope>NUCLEOTIDE SEQUENCE [LARGE SCALE GENOMIC DNA]</scope>
</reference>
<keyword evidence="2" id="KW-1185">Reference proteome</keyword>
<sequence>MKTFGGLSGVSDSVLVRWTQRMRALQHICDGIEKFCGVDLTSSDQHLKISDSRVQQDNDECWKMVERLKHYNPFPENSNLISISIGVVEDSRINCHMAKEEGILGIKRIEGSNFYT</sequence>